<dbReference type="Gene3D" id="1.25.40.10">
    <property type="entry name" value="Tetratricopeptide repeat domain"/>
    <property type="match status" value="1"/>
</dbReference>
<reference evidence="2" key="1">
    <citation type="submission" date="2020-11" db="EMBL/GenBank/DDBJ databases">
        <title>Sequencing the genomes of 1000 actinobacteria strains.</title>
        <authorList>
            <person name="Klenk H.-P."/>
        </authorList>
    </citation>
    <scope>NUCLEOTIDE SEQUENCE</scope>
    <source>
        <strain evidence="2">DSM 45356</strain>
    </source>
</reference>
<dbReference type="SUPFAM" id="SSF47413">
    <property type="entry name" value="lambda repressor-like DNA-binding domains"/>
    <property type="match status" value="1"/>
</dbReference>
<keyword evidence="3" id="KW-1185">Reference proteome</keyword>
<dbReference type="CDD" id="cd00093">
    <property type="entry name" value="HTH_XRE"/>
    <property type="match status" value="1"/>
</dbReference>
<evidence type="ECO:0000259" key="1">
    <source>
        <dbReference type="PROSITE" id="PS50943"/>
    </source>
</evidence>
<dbReference type="InterPro" id="IPR010982">
    <property type="entry name" value="Lambda_DNA-bd_dom_sf"/>
</dbReference>
<protein>
    <submittedName>
        <fullName evidence="2">Transcriptional regulator with XRE-family HTH domain</fullName>
    </submittedName>
</protein>
<dbReference type="Gene3D" id="1.10.260.40">
    <property type="entry name" value="lambda repressor-like DNA-binding domains"/>
    <property type="match status" value="1"/>
</dbReference>
<dbReference type="Proteomes" id="UP000622552">
    <property type="component" value="Unassembled WGS sequence"/>
</dbReference>
<comment type="caution">
    <text evidence="2">The sequence shown here is derived from an EMBL/GenBank/DDBJ whole genome shotgun (WGS) entry which is preliminary data.</text>
</comment>
<dbReference type="AlphaFoldDB" id="A0A8J7GL35"/>
<name>A0A8J7GL35_9ACTN</name>
<proteinExistence type="predicted"/>
<accession>A0A8J7GL35</accession>
<feature type="domain" description="HTH cro/C1-type" evidence="1">
    <location>
        <begin position="15"/>
        <end position="68"/>
    </location>
</feature>
<gene>
    <name evidence="2" type="ORF">IW245_006365</name>
</gene>
<dbReference type="EMBL" id="JADOUF010000001">
    <property type="protein sequence ID" value="MBG6140171.1"/>
    <property type="molecule type" value="Genomic_DNA"/>
</dbReference>
<organism evidence="2 3">
    <name type="scientific">Longispora fulva</name>
    <dbReference type="NCBI Taxonomy" id="619741"/>
    <lineage>
        <taxon>Bacteria</taxon>
        <taxon>Bacillati</taxon>
        <taxon>Actinomycetota</taxon>
        <taxon>Actinomycetes</taxon>
        <taxon>Micromonosporales</taxon>
        <taxon>Micromonosporaceae</taxon>
        <taxon>Longispora</taxon>
    </lineage>
</organism>
<evidence type="ECO:0000313" key="3">
    <source>
        <dbReference type="Proteomes" id="UP000622552"/>
    </source>
</evidence>
<dbReference type="GO" id="GO:0003677">
    <property type="term" value="F:DNA binding"/>
    <property type="evidence" value="ECO:0007669"/>
    <property type="project" value="InterPro"/>
</dbReference>
<dbReference type="InterPro" id="IPR011990">
    <property type="entry name" value="TPR-like_helical_dom_sf"/>
</dbReference>
<dbReference type="SMART" id="SM00530">
    <property type="entry name" value="HTH_XRE"/>
    <property type="match status" value="1"/>
</dbReference>
<evidence type="ECO:0000313" key="2">
    <source>
        <dbReference type="EMBL" id="MBG6140171.1"/>
    </source>
</evidence>
<dbReference type="SUPFAM" id="SSF48452">
    <property type="entry name" value="TPR-like"/>
    <property type="match status" value="1"/>
</dbReference>
<dbReference type="PROSITE" id="PS50943">
    <property type="entry name" value="HTH_CROC1"/>
    <property type="match status" value="1"/>
</dbReference>
<sequence length="384" mass="40449">MAGAVSSRESLGARLYRLRTHKGLTQKELAGDRYTAAYISTVEAERRTPSTDALAYFASRLGVSPAELSTGRPTELPCDLLISLAEADLAGKPGAYGRIRTRAAEHGLTRIEALALTGMGELDGAEELLAAEPITIRVPLLTARAAAMRPAEAAYLLESALTQLHAEGLPDPDAEADLRYALVRTYTDLGLTERAAAEADAAAALVGPAAAANAVVDRYLRTARTLRDQGRWADAEAAAERARAACRRRERRHAAAVGQWARGRLLARSGDHAAAVTELTEARELLGAAVAGELAEALWRTGRTGEALGVAAEAEPAVAYRIKGLIARDSGDLSGAERELGAALGASVGLEACTVARELGDLLRAVGREAEAIDVYRRGLEAVE</sequence>
<dbReference type="InterPro" id="IPR001387">
    <property type="entry name" value="Cro/C1-type_HTH"/>
</dbReference>
<dbReference type="RefSeq" id="WP_197006743.1">
    <property type="nucleotide sequence ID" value="NZ_BONS01000006.1"/>
</dbReference>